<organism evidence="2">
    <name type="scientific">freshwater metagenome</name>
    <dbReference type="NCBI Taxonomy" id="449393"/>
    <lineage>
        <taxon>unclassified sequences</taxon>
        <taxon>metagenomes</taxon>
        <taxon>ecological metagenomes</taxon>
    </lineage>
</organism>
<evidence type="ECO:0000259" key="1">
    <source>
        <dbReference type="PROSITE" id="PS51747"/>
    </source>
</evidence>
<accession>A0A6J7E4G8</accession>
<dbReference type="PROSITE" id="PS51747">
    <property type="entry name" value="CYT_DCMP_DEAMINASES_2"/>
    <property type="match status" value="1"/>
</dbReference>
<dbReference type="PANTHER" id="PTHR11079">
    <property type="entry name" value="CYTOSINE DEAMINASE FAMILY MEMBER"/>
    <property type="match status" value="1"/>
</dbReference>
<protein>
    <submittedName>
        <fullName evidence="2">Unannotated protein</fullName>
    </submittedName>
</protein>
<proteinExistence type="predicted"/>
<dbReference type="EMBL" id="CAFBLX010000013">
    <property type="protein sequence ID" value="CAB4877957.1"/>
    <property type="molecule type" value="Genomic_DNA"/>
</dbReference>
<evidence type="ECO:0000313" key="2">
    <source>
        <dbReference type="EMBL" id="CAB4877957.1"/>
    </source>
</evidence>
<feature type="domain" description="CMP/dCMP-type deaminase" evidence="1">
    <location>
        <begin position="31"/>
        <end position="141"/>
    </location>
</feature>
<dbReference type="GO" id="GO:0003824">
    <property type="term" value="F:catalytic activity"/>
    <property type="evidence" value="ECO:0007669"/>
    <property type="project" value="InterPro"/>
</dbReference>
<sequence>MWSSLCFVPVRSRCGHFYRRRTMWCGMSISADDRAFLARAVDLAAAAVRTGNDPFGSVLVSGSGEALAEDRNRVGDRHDPTQHPEIALSRWAATNLNPSERRSSTVYTSGEHCAMCAASHGIVGLGRIVYATSTAQLLTWLEEFGAAPLAITPLTITQVVPGAVVDGPVAEFSDAVRELHRQRHTSTA</sequence>
<dbReference type="Pfam" id="PF00383">
    <property type="entry name" value="dCMP_cyt_deam_1"/>
    <property type="match status" value="1"/>
</dbReference>
<dbReference type="PANTHER" id="PTHR11079:SF179">
    <property type="entry name" value="TRNA(ADENINE(34)) DEAMINASE, CHLOROPLASTIC"/>
    <property type="match status" value="1"/>
</dbReference>
<dbReference type="InterPro" id="IPR016193">
    <property type="entry name" value="Cytidine_deaminase-like"/>
</dbReference>
<dbReference type="InterPro" id="IPR002125">
    <property type="entry name" value="CMP_dCMP_dom"/>
</dbReference>
<name>A0A6J7E4G8_9ZZZZ</name>
<dbReference type="CDD" id="cd01285">
    <property type="entry name" value="nucleoside_deaminase"/>
    <property type="match status" value="1"/>
</dbReference>
<gene>
    <name evidence="2" type="ORF">UFOPK3472_00351</name>
</gene>
<dbReference type="Gene3D" id="3.40.140.10">
    <property type="entry name" value="Cytidine Deaminase, domain 2"/>
    <property type="match status" value="1"/>
</dbReference>
<dbReference type="SUPFAM" id="SSF53927">
    <property type="entry name" value="Cytidine deaminase-like"/>
    <property type="match status" value="1"/>
</dbReference>
<dbReference type="AlphaFoldDB" id="A0A6J7E4G8"/>
<reference evidence="2" key="1">
    <citation type="submission" date="2020-05" db="EMBL/GenBank/DDBJ databases">
        <authorList>
            <person name="Chiriac C."/>
            <person name="Salcher M."/>
            <person name="Ghai R."/>
            <person name="Kavagutti S V."/>
        </authorList>
    </citation>
    <scope>NUCLEOTIDE SEQUENCE</scope>
</reference>